<evidence type="ECO:0000313" key="9">
    <source>
        <dbReference type="EMBL" id="MBT0768914.1"/>
    </source>
</evidence>
<evidence type="ECO:0000256" key="1">
    <source>
        <dbReference type="ARBA" id="ARBA00010699"/>
    </source>
</evidence>
<evidence type="ECO:0000256" key="3">
    <source>
        <dbReference type="ARBA" id="ARBA00022679"/>
    </source>
</evidence>
<protein>
    <recommendedName>
        <fullName evidence="2 5">Methionyl-tRNA formyltransferase</fullName>
        <ecNumber evidence="2 5">2.1.2.9</ecNumber>
    </recommendedName>
</protein>
<accession>A0ABS5TEQ8</accession>
<comment type="catalytic activity">
    <reaction evidence="5">
        <text>L-methionyl-tRNA(fMet) + (6R)-10-formyltetrahydrofolate = N-formyl-L-methionyl-tRNA(fMet) + (6S)-5,6,7,8-tetrahydrofolate + H(+)</text>
        <dbReference type="Rhea" id="RHEA:24380"/>
        <dbReference type="Rhea" id="RHEA-COMP:9952"/>
        <dbReference type="Rhea" id="RHEA-COMP:9953"/>
        <dbReference type="ChEBI" id="CHEBI:15378"/>
        <dbReference type="ChEBI" id="CHEBI:57453"/>
        <dbReference type="ChEBI" id="CHEBI:78530"/>
        <dbReference type="ChEBI" id="CHEBI:78844"/>
        <dbReference type="ChEBI" id="CHEBI:195366"/>
        <dbReference type="EC" id="2.1.2.9"/>
    </reaction>
</comment>
<feature type="binding site" evidence="5">
    <location>
        <begin position="109"/>
        <end position="112"/>
    </location>
    <ligand>
        <name>(6S)-5,6,7,8-tetrahydrofolate</name>
        <dbReference type="ChEBI" id="CHEBI:57453"/>
    </ligand>
</feature>
<evidence type="ECO:0000313" key="10">
    <source>
        <dbReference type="Proteomes" id="UP001197247"/>
    </source>
</evidence>
<evidence type="ECO:0000256" key="6">
    <source>
        <dbReference type="SAM" id="MobiDB-lite"/>
    </source>
</evidence>
<comment type="caution">
    <text evidence="9">The sequence shown here is derived from an EMBL/GenBank/DDBJ whole genome shotgun (WGS) entry which is preliminary data.</text>
</comment>
<dbReference type="InterPro" id="IPR005794">
    <property type="entry name" value="Fmt"/>
</dbReference>
<dbReference type="Pfam" id="PF02911">
    <property type="entry name" value="Formyl_trans_C"/>
    <property type="match status" value="1"/>
</dbReference>
<dbReference type="RefSeq" id="WP_214155213.1">
    <property type="nucleotide sequence ID" value="NZ_JAHBAY010000003.1"/>
</dbReference>
<dbReference type="Gene3D" id="3.40.50.12230">
    <property type="match status" value="1"/>
</dbReference>
<feature type="region of interest" description="Disordered" evidence="6">
    <location>
        <begin position="299"/>
        <end position="335"/>
    </location>
</feature>
<dbReference type="InterPro" id="IPR036477">
    <property type="entry name" value="Formyl_transf_N_sf"/>
</dbReference>
<evidence type="ECO:0000259" key="7">
    <source>
        <dbReference type="Pfam" id="PF00551"/>
    </source>
</evidence>
<feature type="domain" description="Formyl transferase C-terminal" evidence="8">
    <location>
        <begin position="203"/>
        <end position="300"/>
    </location>
</feature>
<dbReference type="Pfam" id="PF00551">
    <property type="entry name" value="Formyl_trans_N"/>
    <property type="match status" value="1"/>
</dbReference>
<organism evidence="9 10">
    <name type="scientific">Kineosporia corallincola</name>
    <dbReference type="NCBI Taxonomy" id="2835133"/>
    <lineage>
        <taxon>Bacteria</taxon>
        <taxon>Bacillati</taxon>
        <taxon>Actinomycetota</taxon>
        <taxon>Actinomycetes</taxon>
        <taxon>Kineosporiales</taxon>
        <taxon>Kineosporiaceae</taxon>
        <taxon>Kineosporia</taxon>
    </lineage>
</organism>
<evidence type="ECO:0000256" key="4">
    <source>
        <dbReference type="ARBA" id="ARBA00022917"/>
    </source>
</evidence>
<dbReference type="EMBL" id="JAHBAY010000003">
    <property type="protein sequence ID" value="MBT0768914.1"/>
    <property type="molecule type" value="Genomic_DNA"/>
</dbReference>
<dbReference type="InterPro" id="IPR002376">
    <property type="entry name" value="Formyl_transf_N"/>
</dbReference>
<reference evidence="9 10" key="1">
    <citation type="submission" date="2021-05" db="EMBL/GenBank/DDBJ databases">
        <title>Kineosporia and Streptomyces sp. nov. two new marine actinobacteria isolated from Coral.</title>
        <authorList>
            <person name="Buangrab K."/>
            <person name="Sutthacheep M."/>
            <person name="Yeemin T."/>
            <person name="Harunari E."/>
            <person name="Igarashi Y."/>
            <person name="Kanchanasin P."/>
            <person name="Tanasupawat S."/>
            <person name="Phongsopitanun W."/>
        </authorList>
    </citation>
    <scope>NUCLEOTIDE SEQUENCE [LARGE SCALE GENOMIC DNA]</scope>
    <source>
        <strain evidence="9 10">J2-2</strain>
    </source>
</reference>
<keyword evidence="3 5" id="KW-0808">Transferase</keyword>
<evidence type="ECO:0000256" key="2">
    <source>
        <dbReference type="ARBA" id="ARBA00012261"/>
    </source>
</evidence>
<dbReference type="PANTHER" id="PTHR11138:SF5">
    <property type="entry name" value="METHIONYL-TRNA FORMYLTRANSFERASE, MITOCHONDRIAL"/>
    <property type="match status" value="1"/>
</dbReference>
<dbReference type="Proteomes" id="UP001197247">
    <property type="component" value="Unassembled WGS sequence"/>
</dbReference>
<feature type="compositionally biased region" description="Low complexity" evidence="6">
    <location>
        <begin position="316"/>
        <end position="335"/>
    </location>
</feature>
<dbReference type="HAMAP" id="MF_00182">
    <property type="entry name" value="Formyl_trans"/>
    <property type="match status" value="1"/>
</dbReference>
<dbReference type="GO" id="GO:0004479">
    <property type="term" value="F:methionyl-tRNA formyltransferase activity"/>
    <property type="evidence" value="ECO:0007669"/>
    <property type="project" value="UniProtKB-EC"/>
</dbReference>
<dbReference type="NCBIfam" id="TIGR00460">
    <property type="entry name" value="fmt"/>
    <property type="match status" value="1"/>
</dbReference>
<keyword evidence="10" id="KW-1185">Reference proteome</keyword>
<comment type="function">
    <text evidence="5">Attaches a formyl group to the free amino group of methionyl-tRNA(fMet). The formyl group appears to play a dual role in the initiator identity of N-formylmethionyl-tRNA by promoting its recognition by IF2 and preventing the misappropriation of this tRNA by the elongation apparatus.</text>
</comment>
<comment type="similarity">
    <text evidence="1 5">Belongs to the Fmt family.</text>
</comment>
<name>A0ABS5TEQ8_9ACTN</name>
<dbReference type="InterPro" id="IPR011034">
    <property type="entry name" value="Formyl_transferase-like_C_sf"/>
</dbReference>
<proteinExistence type="inferred from homology"/>
<keyword evidence="4 5" id="KW-0648">Protein biosynthesis</keyword>
<dbReference type="InterPro" id="IPR044135">
    <property type="entry name" value="Met-tRNA-FMT_C"/>
</dbReference>
<dbReference type="CDD" id="cd08704">
    <property type="entry name" value="Met_tRNA_FMT_C"/>
    <property type="match status" value="1"/>
</dbReference>
<dbReference type="PANTHER" id="PTHR11138">
    <property type="entry name" value="METHIONYL-TRNA FORMYLTRANSFERASE"/>
    <property type="match status" value="1"/>
</dbReference>
<dbReference type="InterPro" id="IPR041711">
    <property type="entry name" value="Met-tRNA-FMT_N"/>
</dbReference>
<dbReference type="SUPFAM" id="SSF53328">
    <property type="entry name" value="Formyltransferase"/>
    <property type="match status" value="1"/>
</dbReference>
<dbReference type="CDD" id="cd08646">
    <property type="entry name" value="FMT_core_Met-tRNA-FMT_N"/>
    <property type="match status" value="1"/>
</dbReference>
<evidence type="ECO:0000259" key="8">
    <source>
        <dbReference type="Pfam" id="PF02911"/>
    </source>
</evidence>
<dbReference type="InterPro" id="IPR005793">
    <property type="entry name" value="Formyl_trans_C"/>
</dbReference>
<gene>
    <name evidence="5 9" type="primary">fmt</name>
    <name evidence="9" type="ORF">KIH74_08255</name>
</gene>
<sequence length="335" mass="34464">MRIIVAGTPEVALPSLEAIHASDHQIIAVLTRPDTVAGRGRRVSRSPVAQWGDEHDLPVLQPVKPGDPEFLDELGQLAPDCVAVIAYGALVPQRALDVPVHGWINLHFSVLPAWRGAAPVQHALIAGDQVTGASVFQLEKGLDTGPVFGVMTQTIRPRDTAGDLLGRLADGGSALLVAALDAIASGSAEARPQPDQGVSLAPKITTEDAQVNWNLTAVAVDRRVRGCTPAPGAWTTFRGDRLGLGPVEPVPEAEPVLAPGELHVQKKAVLAGTASGNVRLGEVRPAGKKAMAAVDWARGARPGTGERLGITDDGEAGPVSPSSTGSAVAATGGAS</sequence>
<dbReference type="SUPFAM" id="SSF50486">
    <property type="entry name" value="FMT C-terminal domain-like"/>
    <property type="match status" value="1"/>
</dbReference>
<evidence type="ECO:0000256" key="5">
    <source>
        <dbReference type="HAMAP-Rule" id="MF_00182"/>
    </source>
</evidence>
<feature type="domain" description="Formyl transferase N-terminal" evidence="7">
    <location>
        <begin position="1"/>
        <end position="180"/>
    </location>
</feature>
<dbReference type="EC" id="2.1.2.9" evidence="2 5"/>